<dbReference type="Pfam" id="PF19643">
    <property type="entry name" value="DUF6146"/>
    <property type="match status" value="1"/>
</dbReference>
<reference evidence="3" key="1">
    <citation type="journal article" date="2019" name="Int. J. Syst. Evol. Microbiol.">
        <title>The Global Catalogue of Microorganisms (GCM) 10K type strain sequencing project: providing services to taxonomists for standard genome sequencing and annotation.</title>
        <authorList>
            <consortium name="The Broad Institute Genomics Platform"/>
            <consortium name="The Broad Institute Genome Sequencing Center for Infectious Disease"/>
            <person name="Wu L."/>
            <person name="Ma J."/>
        </authorList>
    </citation>
    <scope>NUCLEOTIDE SEQUENCE [LARGE SCALE GENOMIC DNA]</scope>
    <source>
        <strain evidence="3">DT92</strain>
    </source>
</reference>
<dbReference type="PROSITE" id="PS51257">
    <property type="entry name" value="PROKAR_LIPOPROTEIN"/>
    <property type="match status" value="1"/>
</dbReference>
<dbReference type="RefSeq" id="WP_378322033.1">
    <property type="nucleotide sequence ID" value="NZ_JBHUHY010000033.1"/>
</dbReference>
<dbReference type="EMBL" id="JBHUHY010000033">
    <property type="protein sequence ID" value="MFD2189006.1"/>
    <property type="molecule type" value="Genomic_DNA"/>
</dbReference>
<protein>
    <submittedName>
        <fullName evidence="2">DUF6146 family protein</fullName>
    </submittedName>
</protein>
<feature type="signal peptide" evidence="1">
    <location>
        <begin position="1"/>
        <end position="20"/>
    </location>
</feature>
<gene>
    <name evidence="2" type="ORF">ACFSJT_19550</name>
</gene>
<accession>A0ABW5B4D3</accession>
<keyword evidence="3" id="KW-1185">Reference proteome</keyword>
<dbReference type="Proteomes" id="UP001597344">
    <property type="component" value="Unassembled WGS sequence"/>
</dbReference>
<evidence type="ECO:0000313" key="2">
    <source>
        <dbReference type="EMBL" id="MFD2189006.1"/>
    </source>
</evidence>
<keyword evidence="1" id="KW-0732">Signal</keyword>
<feature type="chain" id="PRO_5046440660" evidence="1">
    <location>
        <begin position="21"/>
        <end position="142"/>
    </location>
</feature>
<organism evidence="2 3">
    <name type="scientific">Aquimarina celericrescens</name>
    <dbReference type="NCBI Taxonomy" id="1964542"/>
    <lineage>
        <taxon>Bacteria</taxon>
        <taxon>Pseudomonadati</taxon>
        <taxon>Bacteroidota</taxon>
        <taxon>Flavobacteriia</taxon>
        <taxon>Flavobacteriales</taxon>
        <taxon>Flavobacteriaceae</taxon>
        <taxon>Aquimarina</taxon>
    </lineage>
</organism>
<proteinExistence type="predicted"/>
<dbReference type="InterPro" id="IPR046144">
    <property type="entry name" value="DUF6146"/>
</dbReference>
<comment type="caution">
    <text evidence="2">The sequence shown here is derived from an EMBL/GenBank/DDBJ whole genome shotgun (WGS) entry which is preliminary data.</text>
</comment>
<evidence type="ECO:0000313" key="3">
    <source>
        <dbReference type="Proteomes" id="UP001597344"/>
    </source>
</evidence>
<evidence type="ECO:0000256" key="1">
    <source>
        <dbReference type="SAM" id="SignalP"/>
    </source>
</evidence>
<sequence length="142" mass="17205">MKTFLYITFIAMFIISCASTQEKNMDTSSVNSTSDTVRIANDSLEYEIIIIEPGFNAWLVTQRPRGFYGEQFLENRNRLYVMEYNQRVLQPQRFDPNLYIQQINYDTNIHYGYEVNYLLYHYFLFFEQRFNQRFIFSRGRGF</sequence>
<name>A0ABW5B4D3_9FLAO</name>